<dbReference type="GO" id="GO:0016616">
    <property type="term" value="F:oxidoreductase activity, acting on the CH-OH group of donors, NAD or NADP as acceptor"/>
    <property type="evidence" value="ECO:0007669"/>
    <property type="project" value="UniProtKB-ARBA"/>
</dbReference>
<dbReference type="Gene3D" id="3.40.50.720">
    <property type="entry name" value="NAD(P)-binding Rossmann-like Domain"/>
    <property type="match status" value="1"/>
</dbReference>
<protein>
    <submittedName>
        <fullName evidence="6">L-iditol 2-dehydrogenase</fullName>
    </submittedName>
</protein>
<evidence type="ECO:0000256" key="1">
    <source>
        <dbReference type="ARBA" id="ARBA00022723"/>
    </source>
</evidence>
<dbReference type="InterPro" id="IPR013149">
    <property type="entry name" value="ADH-like_C"/>
</dbReference>
<dbReference type="Pfam" id="PF08240">
    <property type="entry name" value="ADH_N"/>
    <property type="match status" value="1"/>
</dbReference>
<dbReference type="SMART" id="SM00829">
    <property type="entry name" value="PKS_ER"/>
    <property type="match status" value="1"/>
</dbReference>
<dbReference type="CDD" id="cd08235">
    <property type="entry name" value="iditol_2_DH_like"/>
    <property type="match status" value="1"/>
</dbReference>
<dbReference type="GeneID" id="56058973"/>
<comment type="cofactor">
    <cofactor evidence="4">
        <name>Zn(2+)</name>
        <dbReference type="ChEBI" id="CHEBI:29105"/>
    </cofactor>
</comment>
<evidence type="ECO:0000259" key="5">
    <source>
        <dbReference type="SMART" id="SM00829"/>
    </source>
</evidence>
<keyword evidence="7" id="KW-1185">Reference proteome</keyword>
<feature type="domain" description="Enoyl reductase (ER)" evidence="5">
    <location>
        <begin position="7"/>
        <end position="340"/>
    </location>
</feature>
<dbReference type="PROSITE" id="PS00059">
    <property type="entry name" value="ADH_ZINC"/>
    <property type="match status" value="1"/>
</dbReference>
<proteinExistence type="inferred from homology"/>
<keyword evidence="2 4" id="KW-0862">Zinc</keyword>
<dbReference type="GO" id="GO:0043168">
    <property type="term" value="F:anion binding"/>
    <property type="evidence" value="ECO:0007669"/>
    <property type="project" value="UniProtKB-ARBA"/>
</dbReference>
<dbReference type="RefSeq" id="WP_179361453.1">
    <property type="nucleotide sequence ID" value="NZ_CP026993.1"/>
</dbReference>
<dbReference type="InterPro" id="IPR002328">
    <property type="entry name" value="ADH_Zn_CS"/>
</dbReference>
<organism evidence="6 7">
    <name type="scientific">Nitrosopumilus cobalaminigenes</name>
    <dbReference type="NCBI Taxonomy" id="1470066"/>
    <lineage>
        <taxon>Archaea</taxon>
        <taxon>Nitrososphaerota</taxon>
        <taxon>Nitrososphaeria</taxon>
        <taxon>Nitrosopumilales</taxon>
        <taxon>Nitrosopumilaceae</taxon>
        <taxon>Nitrosopumilus</taxon>
    </lineage>
</organism>
<dbReference type="OrthoDB" id="73567at2157"/>
<dbReference type="GO" id="GO:0051262">
    <property type="term" value="P:protein tetramerization"/>
    <property type="evidence" value="ECO:0007669"/>
    <property type="project" value="UniProtKB-ARBA"/>
</dbReference>
<evidence type="ECO:0000313" key="7">
    <source>
        <dbReference type="Proteomes" id="UP000509771"/>
    </source>
</evidence>
<dbReference type="SUPFAM" id="SSF51735">
    <property type="entry name" value="NAD(P)-binding Rossmann-fold domains"/>
    <property type="match status" value="1"/>
</dbReference>
<dbReference type="Gene3D" id="3.90.180.10">
    <property type="entry name" value="Medium-chain alcohol dehydrogenases, catalytic domain"/>
    <property type="match status" value="1"/>
</dbReference>
<dbReference type="InterPro" id="IPR013154">
    <property type="entry name" value="ADH-like_N"/>
</dbReference>
<keyword evidence="1 4" id="KW-0479">Metal-binding</keyword>
<dbReference type="PANTHER" id="PTHR43401">
    <property type="entry name" value="L-THREONINE 3-DEHYDROGENASE"/>
    <property type="match status" value="1"/>
</dbReference>
<dbReference type="GO" id="GO:0030554">
    <property type="term" value="F:adenyl nucleotide binding"/>
    <property type="evidence" value="ECO:0007669"/>
    <property type="project" value="UniProtKB-ARBA"/>
</dbReference>
<dbReference type="InterPro" id="IPR036291">
    <property type="entry name" value="NAD(P)-bd_dom_sf"/>
</dbReference>
<sequence length="342" mass="37566">MKTASVKESSVISIDEAPKPSLTSGDILVQMHACGICGSDLEKVFGQYGQPSMRLGHEPSGIVLDVGSDVTEFKKGDRVFTHHHVPCYDCHYCNHGNETMCQKYYETNLSPCGLSEEYVVPGWNVSHGGVLKISDSLSYEEAAMIEPLACCVRAWTKFSYQQGNSTAIFGVGPTGMMHVMLAHAKKFSKIFCFDVNDFRLDFAKKFNITESISSMDENRKQKILENTNGLGVDVAIVATSSLKALDDAIDMVRKGGTVMMFGVPSKGAKMDLDMSKIYSKEITLVTSYAASDSDTKEALDLIESSQIDVKQLITHTYTISESQKAFDHARTGENAMKIIITK</sequence>
<reference evidence="6 7" key="1">
    <citation type="submission" date="2018-02" db="EMBL/GenBank/DDBJ databases">
        <title>Complete genome of Nitrosopumilus cobalaminigenes HCA1.</title>
        <authorList>
            <person name="Qin W."/>
            <person name="Zheng Y."/>
            <person name="Stahl D.A."/>
        </authorList>
    </citation>
    <scope>NUCLEOTIDE SEQUENCE [LARGE SCALE GENOMIC DNA]</scope>
    <source>
        <strain evidence="6 7">HCA1</strain>
    </source>
</reference>
<evidence type="ECO:0000256" key="3">
    <source>
        <dbReference type="ARBA" id="ARBA00023002"/>
    </source>
</evidence>
<dbReference type="SUPFAM" id="SSF50129">
    <property type="entry name" value="GroES-like"/>
    <property type="match status" value="1"/>
</dbReference>
<dbReference type="InterPro" id="IPR020843">
    <property type="entry name" value="ER"/>
</dbReference>
<dbReference type="KEGG" id="ncl:C5F47_03095"/>
<dbReference type="InterPro" id="IPR011032">
    <property type="entry name" value="GroES-like_sf"/>
</dbReference>
<gene>
    <name evidence="6" type="ORF">C5F47_03095</name>
</gene>
<comment type="similarity">
    <text evidence="4">Belongs to the zinc-containing alcohol dehydrogenase family.</text>
</comment>
<keyword evidence="3" id="KW-0560">Oxidoreductase</keyword>
<dbReference type="Proteomes" id="UP000509771">
    <property type="component" value="Chromosome"/>
</dbReference>
<name>A0A7D5QX69_9ARCH</name>
<dbReference type="AlphaFoldDB" id="A0A7D5QX69"/>
<dbReference type="Pfam" id="PF00107">
    <property type="entry name" value="ADH_zinc_N"/>
    <property type="match status" value="1"/>
</dbReference>
<dbReference type="PANTHER" id="PTHR43401:SF2">
    <property type="entry name" value="L-THREONINE 3-DEHYDROGENASE"/>
    <property type="match status" value="1"/>
</dbReference>
<evidence type="ECO:0000256" key="4">
    <source>
        <dbReference type="RuleBase" id="RU361277"/>
    </source>
</evidence>
<evidence type="ECO:0000313" key="6">
    <source>
        <dbReference type="EMBL" id="QLH02616.1"/>
    </source>
</evidence>
<evidence type="ECO:0000256" key="2">
    <source>
        <dbReference type="ARBA" id="ARBA00022833"/>
    </source>
</evidence>
<dbReference type="InterPro" id="IPR050129">
    <property type="entry name" value="Zn_alcohol_dh"/>
</dbReference>
<dbReference type="GO" id="GO:0008270">
    <property type="term" value="F:zinc ion binding"/>
    <property type="evidence" value="ECO:0007669"/>
    <property type="project" value="InterPro"/>
</dbReference>
<accession>A0A7D5QX69</accession>
<dbReference type="EMBL" id="CP026993">
    <property type="protein sequence ID" value="QLH02616.1"/>
    <property type="molecule type" value="Genomic_DNA"/>
</dbReference>